<feature type="domain" description="Calcineurin-like phosphoesterase" evidence="1">
    <location>
        <begin position="4"/>
        <end position="236"/>
    </location>
</feature>
<dbReference type="PANTHER" id="PTHR11102">
    <property type="entry name" value="SEL-1-LIKE PROTEIN"/>
    <property type="match status" value="1"/>
</dbReference>
<dbReference type="SMART" id="SM00671">
    <property type="entry name" value="SEL1"/>
    <property type="match status" value="21"/>
</dbReference>
<evidence type="ECO:0000313" key="3">
    <source>
        <dbReference type="Proteomes" id="UP000191056"/>
    </source>
</evidence>
<evidence type="ECO:0000259" key="1">
    <source>
        <dbReference type="Pfam" id="PF00149"/>
    </source>
</evidence>
<keyword evidence="3" id="KW-1185">Reference proteome</keyword>
<evidence type="ECO:0000313" key="2">
    <source>
        <dbReference type="EMBL" id="OPJ65746.1"/>
    </source>
</evidence>
<dbReference type="STRING" id="225345.CLCHR_05220"/>
<dbReference type="SUPFAM" id="SSF81901">
    <property type="entry name" value="HCP-like"/>
    <property type="match status" value="6"/>
</dbReference>
<dbReference type="CDD" id="cd00838">
    <property type="entry name" value="MPP_superfamily"/>
    <property type="match status" value="1"/>
</dbReference>
<protein>
    <submittedName>
        <fullName evidence="2">Putative beta-lactamase HcpC</fullName>
        <ecNumber evidence="2">3.5.2.6</ecNumber>
    </submittedName>
</protein>
<accession>A0A1V4J0P1</accession>
<sequence>MELRWLHLSDLHFKSNDYESKHLRKRLLKYLEKKKIECDFVAITGDIFYGYNYDKDYLSEMSEFVMSLIQKVNVKSHNLFIVPGNHDLDRDDYDRKMLIKAIKSEKKQYIAMNNIPDNNIQKLLGNHKYFYEFLEVINNEGCSHSNEAHYMVEREKFNILNLNTCLSYTEEYQDDLLICQSRLPEEIDKWEENSKINIALGHHVINMMEKTQREKLTHTFSESGIDIYLCGHVHEPDFDKLYDENDINVFVSGSNFIDDYSIPSFILNRIDLTNYKGYAELNVWDKREDFWKIAHTRKYNNGIREYSIKRLKKKFESIISESKEESAATSDIIPYNIKQTERDQQSIPMYNDRITEVNGKRVDFEMNTMTKIIKNIYWNSIDVVKKDEFVDLDTNNELFLKYSGLFKKATFNILKSSDQFNEIEVNLRQILILGNRIIKLLKEDSNYDLSLDVMDSLENLIKSQKTESTEEDIIREFIGFISKWIRYLSEVLCLSEVDSSINERATSLFLLKNTDDRDKGSRIDEVEKSCFVTISNINMYENSNIISEKDYYKIISKGLTTVLYSIYRNRNMIIEKTKNLIVNNIEDNEIRILLNMITDEQRKYLKTFKGRENYISEIYDQIVSNKFIALHGKEQSGKSSLLSKIAERMSMKTEGIGRYSGEITNVAPWITSVLYHSGKQSNDISEMMKSIVSQANARLIDKIHSERINSINYISCKRIIQEILSKLVSECGNAIIILDGIDNLVRNIDDFNFLPEDIPQNASIIISLRSDPDNIKWLKGHRDVKLIELKDIPRDEIPLLTNVLDEDNNGEGKSFNDNVWNRFSNKPGKIVEISNDTKLKDGKFSLVRLDTDENELFLEACEKWSDFEQEVKSISQEILILLSLFEPVCSLDIELIQSYFKNKNINHKLPFYRKVFIKVRSQVEGIDSYRVKLASRAFSEYVVNFYFSRVDIEEYIDSIFKWFSNDKSISTKIICQFMQYWRDSKRLSREFFQNKIDNFLDELKIKNESKFLFNISNIIFSDGLKMEDIATKCLDLCLLLDDKSIKIKYALRLIEGNGIKTNVEKGESILKELVSNDDPKALFILGRRLVLEKSINANKFEGKSYLIKSAELGYIKAKVFIGGILLDGDVIGKDYDMAFRYLEDAVRNDDIWAKTILGDALIYGYSGKQDRALGEKLLREACNLGNEKAKEILANRLINGYGLKQNLIEGEKLLRELVDEGSKDALINLAIRLLDGEGIEQNLDEGIKLLNMAYDQGSNDAKRLLANRLLDGRGIERDIVRGERLLRELVDNNDKEAKLNLANRLIDGSSIQKNQPEGESLLKELVDNNYTRAKNDYSNRLIDGDGILRNLILGEKILRDVAESGNVLANIILATRLVYGDGLSKNINEGICLLKNLSEEGIVKAQMELGTFIVEGKYNETYDGEGEELLRKAASSGNFEANLRLAKKLLGNGKIRKNINESERILMELTQKGYAEAGIFLGNELLSGYRLRKDKEHGEYLLRKFADSGYVLAKYHLGLRLIEGAGLKRDIKDGEMLLREAMGRGFVEAKYSLGEKLLDGECLCNNANEGRKLLYEAMNSGLIDAKLSIALRLLDGDGLDKDKENGEMLLKEVVDEGNEGARIILANRLIRGVGVDRDQRNGIKILRDMINQGNKRAKYILAITLLEGDGVPVDKREGELLLRELANDDYTKAKIELANRLIDGDHVEKNIDEAIKIFEELVDENNKEGKCEYAKKLIDEYGEVKDINKGIGIIKELVVEGYSEAKLILANELLEGNDILHDEDEGERLLREIAEENYKPAKLELGKRLIRGDRLNYDFEEGEKILRELIKEGNIMAANNLSQALLYDLNGNRNIEDALRILDEVIKQENTGSNSKSKKIEYARLHEILSEYYFLKSDNRSKMNGLKHLKAAARVEHPQAIYELGLRYIEGNGVKRSVSKGQKKFTKALNIGCAEAKYEIGRRLKYGIKYNRDEKLGDEYINEVISNSNGDKLRNIAFEYYKRKEFETATFLFDKAFEKGSVVAGNDLTYMLRRKEVKGIIRVNDIGILLKEGLRLKQRVNIINYALCYACGCQKQEDWHKADEIMASIDKINTVVSWWYELALNGDTEGDLIIGWLSRHRLIKDPNNLSVKQRMDIARRSGWRIPEWMDEIIYM</sequence>
<dbReference type="GO" id="GO:0008800">
    <property type="term" value="F:beta-lactamase activity"/>
    <property type="evidence" value="ECO:0007669"/>
    <property type="project" value="UniProtKB-EC"/>
</dbReference>
<dbReference type="Gene3D" id="3.40.50.300">
    <property type="entry name" value="P-loop containing nucleotide triphosphate hydrolases"/>
    <property type="match status" value="1"/>
</dbReference>
<name>A0A1V4J0P1_9CLOT</name>
<dbReference type="Gene3D" id="3.60.21.10">
    <property type="match status" value="1"/>
</dbReference>
<proteinExistence type="predicted"/>
<dbReference type="EMBL" id="MZGT01000005">
    <property type="protein sequence ID" value="OPJ65746.1"/>
    <property type="molecule type" value="Genomic_DNA"/>
</dbReference>
<dbReference type="InterPro" id="IPR050767">
    <property type="entry name" value="Sel1_AlgK"/>
</dbReference>
<organism evidence="2 3">
    <name type="scientific">Clostridium chromiireducens</name>
    <dbReference type="NCBI Taxonomy" id="225345"/>
    <lineage>
        <taxon>Bacteria</taxon>
        <taxon>Bacillati</taxon>
        <taxon>Bacillota</taxon>
        <taxon>Clostridia</taxon>
        <taxon>Eubacteriales</taxon>
        <taxon>Clostridiaceae</taxon>
        <taxon>Clostridium</taxon>
    </lineage>
</organism>
<keyword evidence="2" id="KW-0378">Hydrolase</keyword>
<dbReference type="InterPro" id="IPR011990">
    <property type="entry name" value="TPR-like_helical_dom_sf"/>
</dbReference>
<dbReference type="InterPro" id="IPR029052">
    <property type="entry name" value="Metallo-depent_PP-like"/>
</dbReference>
<dbReference type="RefSeq" id="WP_169896744.1">
    <property type="nucleotide sequence ID" value="NZ_MZGT01000005.1"/>
</dbReference>
<gene>
    <name evidence="2" type="primary">hcpC</name>
    <name evidence="2" type="ORF">CLCHR_05220</name>
</gene>
<dbReference type="InterPro" id="IPR004843">
    <property type="entry name" value="Calcineurin-like_PHP"/>
</dbReference>
<dbReference type="EC" id="3.5.2.6" evidence="2"/>
<dbReference type="SUPFAM" id="SSF52540">
    <property type="entry name" value="P-loop containing nucleoside triphosphate hydrolases"/>
    <property type="match status" value="1"/>
</dbReference>
<dbReference type="Proteomes" id="UP000191056">
    <property type="component" value="Unassembled WGS sequence"/>
</dbReference>
<dbReference type="Pfam" id="PF00149">
    <property type="entry name" value="Metallophos"/>
    <property type="match status" value="1"/>
</dbReference>
<dbReference type="InterPro" id="IPR027417">
    <property type="entry name" value="P-loop_NTPase"/>
</dbReference>
<dbReference type="Gene3D" id="1.25.40.10">
    <property type="entry name" value="Tetratricopeptide repeat domain"/>
    <property type="match status" value="5"/>
</dbReference>
<dbReference type="SUPFAM" id="SSF56300">
    <property type="entry name" value="Metallo-dependent phosphatases"/>
    <property type="match status" value="1"/>
</dbReference>
<comment type="caution">
    <text evidence="2">The sequence shown here is derived from an EMBL/GenBank/DDBJ whole genome shotgun (WGS) entry which is preliminary data.</text>
</comment>
<reference evidence="2 3" key="1">
    <citation type="submission" date="2017-03" db="EMBL/GenBank/DDBJ databases">
        <title>Genome sequence of Clostridium chromiireducens DSM 23318.</title>
        <authorList>
            <person name="Poehlein A."/>
            <person name="Daniel R."/>
        </authorList>
    </citation>
    <scope>NUCLEOTIDE SEQUENCE [LARGE SCALE GENOMIC DNA]</scope>
    <source>
        <strain evidence="2 3">DSM 23318</strain>
    </source>
</reference>
<dbReference type="InterPro" id="IPR006597">
    <property type="entry name" value="Sel1-like"/>
</dbReference>
<dbReference type="Pfam" id="PF08238">
    <property type="entry name" value="Sel1"/>
    <property type="match status" value="9"/>
</dbReference>
<dbReference type="PANTHER" id="PTHR11102:SF160">
    <property type="entry name" value="ERAD-ASSOCIATED E3 UBIQUITIN-PROTEIN LIGASE COMPONENT HRD3"/>
    <property type="match status" value="1"/>
</dbReference>